<dbReference type="NCBIfam" id="NF004163">
    <property type="entry name" value="PRK05627.1-6"/>
    <property type="match status" value="1"/>
</dbReference>
<name>A0A318KBU6_9NEIS</name>
<evidence type="ECO:0000256" key="2">
    <source>
        <dbReference type="ARBA" id="ARBA00004726"/>
    </source>
</evidence>
<keyword evidence="5 15" id="KW-0288">FMN</keyword>
<dbReference type="Gene3D" id="2.40.30.30">
    <property type="entry name" value="Riboflavin kinase-like"/>
    <property type="match status" value="1"/>
</dbReference>
<dbReference type="OrthoDB" id="9803667at2"/>
<keyword evidence="4 15" id="KW-0285">Flavoprotein</keyword>
<keyword evidence="7 15" id="KW-0548">Nucleotidyltransferase</keyword>
<evidence type="ECO:0000256" key="4">
    <source>
        <dbReference type="ARBA" id="ARBA00022630"/>
    </source>
</evidence>
<organism evidence="17 18">
    <name type="scientific">Rivihabitans pingtungensis</name>
    <dbReference type="NCBI Taxonomy" id="1054498"/>
    <lineage>
        <taxon>Bacteria</taxon>
        <taxon>Pseudomonadati</taxon>
        <taxon>Pseudomonadota</taxon>
        <taxon>Betaproteobacteria</taxon>
        <taxon>Neisseriales</taxon>
        <taxon>Aquaspirillaceae</taxon>
        <taxon>Rivihabitans</taxon>
    </lineage>
</organism>
<evidence type="ECO:0000256" key="6">
    <source>
        <dbReference type="ARBA" id="ARBA00022679"/>
    </source>
</evidence>
<dbReference type="EC" id="2.7.1.26" evidence="15"/>
<dbReference type="SUPFAM" id="SSF82114">
    <property type="entry name" value="Riboflavin kinase-like"/>
    <property type="match status" value="1"/>
</dbReference>
<dbReference type="NCBIfam" id="TIGR00083">
    <property type="entry name" value="ribF"/>
    <property type="match status" value="1"/>
</dbReference>
<dbReference type="InterPro" id="IPR015864">
    <property type="entry name" value="FAD_synthase"/>
</dbReference>
<evidence type="ECO:0000256" key="9">
    <source>
        <dbReference type="ARBA" id="ARBA00022777"/>
    </source>
</evidence>
<dbReference type="GO" id="GO:0005524">
    <property type="term" value="F:ATP binding"/>
    <property type="evidence" value="ECO:0007669"/>
    <property type="project" value="UniProtKB-UniRule"/>
</dbReference>
<dbReference type="EMBL" id="QJKI01000035">
    <property type="protein sequence ID" value="PXX74024.1"/>
    <property type="molecule type" value="Genomic_DNA"/>
</dbReference>
<keyword evidence="10 15" id="KW-0274">FAD</keyword>
<keyword evidence="12" id="KW-0511">Multifunctional enzyme</keyword>
<dbReference type="PIRSF" id="PIRSF004491">
    <property type="entry name" value="FAD_Synth"/>
    <property type="match status" value="1"/>
</dbReference>
<dbReference type="SUPFAM" id="SSF52374">
    <property type="entry name" value="Nucleotidylyl transferase"/>
    <property type="match status" value="1"/>
</dbReference>
<sequence>MQVHFGASAARPSACALTIGNFDGVHRGHQAMLACLRERASARGLPTALLTFEPHPREVFARGNPPARLATLRDKVLSLKATGLLDHLYVHRFTPAFAALSAQDFIDQVLVAGLGAQYVLIGDDFQFGARRLGNFSTLQACPHFVTEAMPTISVHGERASSSRIREALAAGDFAHAEALLGRHYQLTGRVMHGKKLGRTLGYPTANVHLPHRKPALAGIFVVEVDTAAGRFGGVASLGKNPTVDQGDDYKLEVHLFDFAGNLYGQLICVRFLAKLRDEQRFDSLAALTAQIDADAAAARHHLSTLQRVSA</sequence>
<dbReference type="EC" id="2.7.7.2" evidence="15"/>
<gene>
    <name evidence="17" type="ORF">DFR34_1356</name>
</gene>
<keyword evidence="6 15" id="KW-0808">Transferase</keyword>
<feature type="domain" description="Riboflavin kinase" evidence="16">
    <location>
        <begin position="179"/>
        <end position="303"/>
    </location>
</feature>
<evidence type="ECO:0000256" key="1">
    <source>
        <dbReference type="ARBA" id="ARBA00002121"/>
    </source>
</evidence>
<comment type="similarity">
    <text evidence="15">Belongs to the ribF family.</text>
</comment>
<reference evidence="17 18" key="1">
    <citation type="submission" date="2018-05" db="EMBL/GenBank/DDBJ databases">
        <title>Genomic Encyclopedia of Type Strains, Phase IV (KMG-IV): sequencing the most valuable type-strain genomes for metagenomic binning, comparative biology and taxonomic classification.</title>
        <authorList>
            <person name="Goeker M."/>
        </authorList>
    </citation>
    <scope>NUCLEOTIDE SEQUENCE [LARGE SCALE GENOMIC DNA]</scope>
    <source>
        <strain evidence="17 18">DSM 29661</strain>
    </source>
</reference>
<keyword evidence="18" id="KW-1185">Reference proteome</keyword>
<keyword evidence="8 15" id="KW-0547">Nucleotide-binding</keyword>
<dbReference type="UniPathway" id="UPA00277">
    <property type="reaction ID" value="UER00407"/>
</dbReference>
<dbReference type="RefSeq" id="WP_110392156.1">
    <property type="nucleotide sequence ID" value="NZ_DAIMVG010000013.1"/>
</dbReference>
<keyword evidence="9 15" id="KW-0418">Kinase</keyword>
<comment type="function">
    <text evidence="1">Catalyzes the phosphorylation of riboflavin to FMN followed by the adenylation of FMN to FAD.</text>
</comment>
<dbReference type="InterPro" id="IPR023465">
    <property type="entry name" value="Riboflavin_kinase_dom_sf"/>
</dbReference>
<dbReference type="SMART" id="SM00904">
    <property type="entry name" value="Flavokinase"/>
    <property type="match status" value="1"/>
</dbReference>
<dbReference type="Pfam" id="PF01687">
    <property type="entry name" value="Flavokinase"/>
    <property type="match status" value="1"/>
</dbReference>
<evidence type="ECO:0000256" key="8">
    <source>
        <dbReference type="ARBA" id="ARBA00022741"/>
    </source>
</evidence>
<comment type="pathway">
    <text evidence="3 15">Cofactor biosynthesis; FMN biosynthesis; FMN from riboflavin (ATP route): step 1/1.</text>
</comment>
<dbReference type="GO" id="GO:0006747">
    <property type="term" value="P:FAD biosynthetic process"/>
    <property type="evidence" value="ECO:0007669"/>
    <property type="project" value="UniProtKB-UniRule"/>
</dbReference>
<evidence type="ECO:0000256" key="13">
    <source>
        <dbReference type="ARBA" id="ARBA00047880"/>
    </source>
</evidence>
<dbReference type="FunFam" id="3.40.50.620:FF:000021">
    <property type="entry name" value="Riboflavin biosynthesis protein"/>
    <property type="match status" value="1"/>
</dbReference>
<evidence type="ECO:0000313" key="17">
    <source>
        <dbReference type="EMBL" id="PXX74024.1"/>
    </source>
</evidence>
<evidence type="ECO:0000256" key="3">
    <source>
        <dbReference type="ARBA" id="ARBA00005201"/>
    </source>
</evidence>
<evidence type="ECO:0000256" key="15">
    <source>
        <dbReference type="PIRNR" id="PIRNR004491"/>
    </source>
</evidence>
<comment type="caution">
    <text evidence="17">The sequence shown here is derived from an EMBL/GenBank/DDBJ whole genome shotgun (WGS) entry which is preliminary data.</text>
</comment>
<keyword evidence="11 15" id="KW-0067">ATP-binding</keyword>
<dbReference type="InterPro" id="IPR015865">
    <property type="entry name" value="Riboflavin_kinase_bac/euk"/>
</dbReference>
<dbReference type="NCBIfam" id="NF004159">
    <property type="entry name" value="PRK05627.1-2"/>
    <property type="match status" value="1"/>
</dbReference>
<proteinExistence type="inferred from homology"/>
<comment type="pathway">
    <text evidence="2 15">Cofactor biosynthesis; FAD biosynthesis; FAD from FMN: step 1/1.</text>
</comment>
<dbReference type="PANTHER" id="PTHR22749:SF6">
    <property type="entry name" value="RIBOFLAVIN KINASE"/>
    <property type="match status" value="1"/>
</dbReference>
<evidence type="ECO:0000256" key="11">
    <source>
        <dbReference type="ARBA" id="ARBA00022840"/>
    </source>
</evidence>
<dbReference type="GO" id="GO:0008531">
    <property type="term" value="F:riboflavin kinase activity"/>
    <property type="evidence" value="ECO:0007669"/>
    <property type="project" value="UniProtKB-UniRule"/>
</dbReference>
<comment type="catalytic activity">
    <reaction evidence="14 15">
        <text>FMN + ATP + H(+) = FAD + diphosphate</text>
        <dbReference type="Rhea" id="RHEA:17237"/>
        <dbReference type="ChEBI" id="CHEBI:15378"/>
        <dbReference type="ChEBI" id="CHEBI:30616"/>
        <dbReference type="ChEBI" id="CHEBI:33019"/>
        <dbReference type="ChEBI" id="CHEBI:57692"/>
        <dbReference type="ChEBI" id="CHEBI:58210"/>
        <dbReference type="EC" id="2.7.7.2"/>
    </reaction>
</comment>
<dbReference type="UniPathway" id="UPA00276">
    <property type="reaction ID" value="UER00406"/>
</dbReference>
<comment type="catalytic activity">
    <reaction evidence="13 15">
        <text>riboflavin + ATP = FMN + ADP + H(+)</text>
        <dbReference type="Rhea" id="RHEA:14357"/>
        <dbReference type="ChEBI" id="CHEBI:15378"/>
        <dbReference type="ChEBI" id="CHEBI:30616"/>
        <dbReference type="ChEBI" id="CHEBI:57986"/>
        <dbReference type="ChEBI" id="CHEBI:58210"/>
        <dbReference type="ChEBI" id="CHEBI:456216"/>
        <dbReference type="EC" id="2.7.1.26"/>
    </reaction>
</comment>
<evidence type="ECO:0000256" key="14">
    <source>
        <dbReference type="ARBA" id="ARBA00049494"/>
    </source>
</evidence>
<dbReference type="Pfam" id="PF06574">
    <property type="entry name" value="FAD_syn"/>
    <property type="match status" value="1"/>
</dbReference>
<dbReference type="InterPro" id="IPR014729">
    <property type="entry name" value="Rossmann-like_a/b/a_fold"/>
</dbReference>
<dbReference type="GO" id="GO:0009398">
    <property type="term" value="P:FMN biosynthetic process"/>
    <property type="evidence" value="ECO:0007669"/>
    <property type="project" value="UniProtKB-UniRule"/>
</dbReference>
<dbReference type="InterPro" id="IPR002606">
    <property type="entry name" value="Riboflavin_kinase_bac"/>
</dbReference>
<dbReference type="GO" id="GO:0009231">
    <property type="term" value="P:riboflavin biosynthetic process"/>
    <property type="evidence" value="ECO:0007669"/>
    <property type="project" value="InterPro"/>
</dbReference>
<dbReference type="NCBIfam" id="NF004160">
    <property type="entry name" value="PRK05627.1-3"/>
    <property type="match status" value="1"/>
</dbReference>
<dbReference type="Gene3D" id="3.40.50.620">
    <property type="entry name" value="HUPs"/>
    <property type="match status" value="1"/>
</dbReference>
<evidence type="ECO:0000259" key="16">
    <source>
        <dbReference type="SMART" id="SM00904"/>
    </source>
</evidence>
<accession>A0A318KBU6</accession>
<evidence type="ECO:0000256" key="5">
    <source>
        <dbReference type="ARBA" id="ARBA00022643"/>
    </source>
</evidence>
<dbReference type="CDD" id="cd02064">
    <property type="entry name" value="FAD_synthetase_N"/>
    <property type="match status" value="1"/>
</dbReference>
<dbReference type="Proteomes" id="UP000247555">
    <property type="component" value="Unassembled WGS sequence"/>
</dbReference>
<evidence type="ECO:0000256" key="7">
    <source>
        <dbReference type="ARBA" id="ARBA00022695"/>
    </source>
</evidence>
<evidence type="ECO:0000256" key="10">
    <source>
        <dbReference type="ARBA" id="ARBA00022827"/>
    </source>
</evidence>
<evidence type="ECO:0000256" key="12">
    <source>
        <dbReference type="ARBA" id="ARBA00023268"/>
    </source>
</evidence>
<dbReference type="GO" id="GO:0003919">
    <property type="term" value="F:FMN adenylyltransferase activity"/>
    <property type="evidence" value="ECO:0007669"/>
    <property type="project" value="UniProtKB-UniRule"/>
</dbReference>
<evidence type="ECO:0000313" key="18">
    <source>
        <dbReference type="Proteomes" id="UP000247555"/>
    </source>
</evidence>
<protein>
    <recommendedName>
        <fullName evidence="15">Riboflavin biosynthesis protein</fullName>
    </recommendedName>
    <domain>
        <recommendedName>
            <fullName evidence="15">Riboflavin kinase</fullName>
            <ecNumber evidence="15">2.7.1.26</ecNumber>
        </recommendedName>
        <alternativeName>
            <fullName evidence="15">Flavokinase</fullName>
        </alternativeName>
    </domain>
    <domain>
        <recommendedName>
            <fullName evidence="15">FMN adenylyltransferase</fullName>
            <ecNumber evidence="15">2.7.7.2</ecNumber>
        </recommendedName>
        <alternativeName>
            <fullName evidence="15">FAD pyrophosphorylase</fullName>
        </alternativeName>
        <alternativeName>
            <fullName evidence="15">FAD synthase</fullName>
        </alternativeName>
    </domain>
</protein>
<dbReference type="AlphaFoldDB" id="A0A318KBU6"/>
<dbReference type="InterPro" id="IPR023468">
    <property type="entry name" value="Riboflavin_kinase"/>
</dbReference>
<dbReference type="PANTHER" id="PTHR22749">
    <property type="entry name" value="RIBOFLAVIN KINASE/FMN ADENYLYLTRANSFERASE"/>
    <property type="match status" value="1"/>
</dbReference>